<comment type="similarity">
    <text evidence="1">Belongs to the thioesterase PaaI family.</text>
</comment>
<dbReference type="InterPro" id="IPR006683">
    <property type="entry name" value="Thioestr_dom"/>
</dbReference>
<evidence type="ECO:0000256" key="1">
    <source>
        <dbReference type="ARBA" id="ARBA00008324"/>
    </source>
</evidence>
<dbReference type="InterPro" id="IPR003736">
    <property type="entry name" value="PAAI_dom"/>
</dbReference>
<dbReference type="OrthoDB" id="32575at2"/>
<feature type="domain" description="Thioesterase" evidence="3">
    <location>
        <begin position="50"/>
        <end position="120"/>
    </location>
</feature>
<evidence type="ECO:0000313" key="5">
    <source>
        <dbReference type="Proteomes" id="UP000049455"/>
    </source>
</evidence>
<dbReference type="FunFam" id="3.10.129.10:FF:000022">
    <property type="entry name" value="Phenylacetic acid degradation protein"/>
    <property type="match status" value="1"/>
</dbReference>
<evidence type="ECO:0000259" key="3">
    <source>
        <dbReference type="Pfam" id="PF03061"/>
    </source>
</evidence>
<dbReference type="Gene3D" id="3.10.129.10">
    <property type="entry name" value="Hotdog Thioesterase"/>
    <property type="match status" value="1"/>
</dbReference>
<reference evidence="4 5" key="1">
    <citation type="submission" date="2015-09" db="EMBL/GenBank/DDBJ databases">
        <authorList>
            <person name="Jackson K.R."/>
            <person name="Lunt B.L."/>
            <person name="Fisher J.N.B."/>
            <person name="Gardner A.V."/>
            <person name="Bailey M.E."/>
            <person name="Deus L.M."/>
            <person name="Earl A.S."/>
            <person name="Gibby P.D."/>
            <person name="Hartmann K.A."/>
            <person name="Liu J.E."/>
            <person name="Manci A.M."/>
            <person name="Nielsen D.A."/>
            <person name="Solomon M.B."/>
            <person name="Breakwell D.P."/>
            <person name="Burnett S.H."/>
            <person name="Grose J.H."/>
        </authorList>
    </citation>
    <scope>NUCLEOTIDE SEQUENCE [LARGE SCALE GENOMIC DNA]</scope>
    <source>
        <strain evidence="4 5">CECT 7799</strain>
    </source>
</reference>
<evidence type="ECO:0000256" key="2">
    <source>
        <dbReference type="ARBA" id="ARBA00022801"/>
    </source>
</evidence>
<dbReference type="InterPro" id="IPR011973">
    <property type="entry name" value="PaaD"/>
</dbReference>
<dbReference type="InterPro" id="IPR052723">
    <property type="entry name" value="Acyl-CoA_thioesterase_PaaI"/>
</dbReference>
<dbReference type="InterPro" id="IPR029069">
    <property type="entry name" value="HotDog_dom_sf"/>
</dbReference>
<name>A0A0M7BB16_9RHOB</name>
<proteinExistence type="inferred from homology"/>
<dbReference type="PANTHER" id="PTHR42856">
    <property type="entry name" value="ACYL-COENZYME A THIOESTERASE PAAI"/>
    <property type="match status" value="1"/>
</dbReference>
<protein>
    <submittedName>
        <fullName evidence="4">Acyl-coenzyme A thioesterase PaaI</fullName>
        <ecNumber evidence="4">3.1.2.-</ecNumber>
    </submittedName>
</protein>
<dbReference type="GO" id="GO:0016289">
    <property type="term" value="F:acyl-CoA hydrolase activity"/>
    <property type="evidence" value="ECO:0007669"/>
    <property type="project" value="TreeGrafter"/>
</dbReference>
<dbReference type="CDD" id="cd03443">
    <property type="entry name" value="PaaI_thioesterase"/>
    <property type="match status" value="1"/>
</dbReference>
<dbReference type="EC" id="3.1.2.-" evidence="4"/>
<evidence type="ECO:0000313" key="4">
    <source>
        <dbReference type="EMBL" id="CUH39012.1"/>
    </source>
</evidence>
<dbReference type="Proteomes" id="UP000049455">
    <property type="component" value="Unassembled WGS sequence"/>
</dbReference>
<dbReference type="NCBIfam" id="TIGR00369">
    <property type="entry name" value="unchar_dom_1"/>
    <property type="match status" value="1"/>
</dbReference>
<organism evidence="4 5">
    <name type="scientific">Jannaschia seosinensis</name>
    <dbReference type="NCBI Taxonomy" id="313367"/>
    <lineage>
        <taxon>Bacteria</taxon>
        <taxon>Pseudomonadati</taxon>
        <taxon>Pseudomonadota</taxon>
        <taxon>Alphaproteobacteria</taxon>
        <taxon>Rhodobacterales</taxon>
        <taxon>Roseobacteraceae</taxon>
        <taxon>Jannaschia</taxon>
    </lineage>
</organism>
<dbReference type="PANTHER" id="PTHR42856:SF1">
    <property type="entry name" value="ACYL-COENZYME A THIOESTERASE PAAI"/>
    <property type="match status" value="1"/>
</dbReference>
<keyword evidence="5" id="KW-1185">Reference proteome</keyword>
<dbReference type="AlphaFoldDB" id="A0A0M7BB16"/>
<gene>
    <name evidence="4" type="primary">paaI</name>
    <name evidence="4" type="ORF">JSE7799_01731</name>
</gene>
<dbReference type="SUPFAM" id="SSF54637">
    <property type="entry name" value="Thioesterase/thiol ester dehydrase-isomerase"/>
    <property type="match status" value="1"/>
</dbReference>
<dbReference type="STRING" id="313367.JSE7799_01731"/>
<dbReference type="Pfam" id="PF03061">
    <property type="entry name" value="4HBT"/>
    <property type="match status" value="1"/>
</dbReference>
<dbReference type="NCBIfam" id="TIGR02286">
    <property type="entry name" value="PaaD"/>
    <property type="match status" value="1"/>
</dbReference>
<sequence>MTPEARAARAAETMWADDAASKWFGFELIEVTEGRAIVALTIAPHHCNGHGTCHGGVTFALADTAFAFACNSRNQSTVAQHCVVSFTAPGRPGDRLLAEAHEVSLTGRSGIYDVTVTRDGTPIAQFRGMSRAISGQLFDEEEDE</sequence>
<keyword evidence="2 4" id="KW-0378">Hydrolase</keyword>
<dbReference type="EMBL" id="CYPR01000106">
    <property type="protein sequence ID" value="CUH39012.1"/>
    <property type="molecule type" value="Genomic_DNA"/>
</dbReference>
<accession>A0A0M7BB16</accession>
<dbReference type="RefSeq" id="WP_055663253.1">
    <property type="nucleotide sequence ID" value="NZ_CYPR01000106.1"/>
</dbReference>